<evidence type="ECO:0000256" key="1">
    <source>
        <dbReference type="SAM" id="Phobius"/>
    </source>
</evidence>
<evidence type="ECO:0000313" key="2">
    <source>
        <dbReference type="EMBL" id="MED6195925.1"/>
    </source>
</evidence>
<feature type="transmembrane region" description="Helical" evidence="1">
    <location>
        <begin position="6"/>
        <end position="26"/>
    </location>
</feature>
<dbReference type="Proteomes" id="UP001341840">
    <property type="component" value="Unassembled WGS sequence"/>
</dbReference>
<keyword evidence="3" id="KW-1185">Reference proteome</keyword>
<keyword evidence="1" id="KW-0812">Transmembrane</keyword>
<proteinExistence type="predicted"/>
<keyword evidence="1" id="KW-1133">Transmembrane helix</keyword>
<reference evidence="2 3" key="1">
    <citation type="journal article" date="2023" name="Plants (Basel)">
        <title>Bridging the Gap: Combining Genomics and Transcriptomics Approaches to Understand Stylosanthes scabra, an Orphan Legume from the Brazilian Caatinga.</title>
        <authorList>
            <person name="Ferreira-Neto J.R.C."/>
            <person name="da Silva M.D."/>
            <person name="Binneck E."/>
            <person name="de Melo N.F."/>
            <person name="da Silva R.H."/>
            <person name="de Melo A.L.T.M."/>
            <person name="Pandolfi V."/>
            <person name="Bustamante F.O."/>
            <person name="Brasileiro-Vidal A.C."/>
            <person name="Benko-Iseppon A.M."/>
        </authorList>
    </citation>
    <scope>NUCLEOTIDE SEQUENCE [LARGE SCALE GENOMIC DNA]</scope>
    <source>
        <tissue evidence="2">Leaves</tissue>
    </source>
</reference>
<sequence>MARNGASSHYFAPLLKIVVVICFVMAEFQKAISSNEFWTTTTTTASYYIAYKIEDCVNFCKYNAFDVRERNECIRSCVIDVCRTIHWKDLMKLNICVENLYPKYIK</sequence>
<accession>A0ABU6XFJ3</accession>
<dbReference type="EMBL" id="JASCZI010211689">
    <property type="protein sequence ID" value="MED6195925.1"/>
    <property type="molecule type" value="Genomic_DNA"/>
</dbReference>
<comment type="caution">
    <text evidence="2">The sequence shown here is derived from an EMBL/GenBank/DDBJ whole genome shotgun (WGS) entry which is preliminary data.</text>
</comment>
<protein>
    <submittedName>
        <fullName evidence="2">Uncharacterized protein</fullName>
    </submittedName>
</protein>
<organism evidence="2 3">
    <name type="scientific">Stylosanthes scabra</name>
    <dbReference type="NCBI Taxonomy" id="79078"/>
    <lineage>
        <taxon>Eukaryota</taxon>
        <taxon>Viridiplantae</taxon>
        <taxon>Streptophyta</taxon>
        <taxon>Embryophyta</taxon>
        <taxon>Tracheophyta</taxon>
        <taxon>Spermatophyta</taxon>
        <taxon>Magnoliopsida</taxon>
        <taxon>eudicotyledons</taxon>
        <taxon>Gunneridae</taxon>
        <taxon>Pentapetalae</taxon>
        <taxon>rosids</taxon>
        <taxon>fabids</taxon>
        <taxon>Fabales</taxon>
        <taxon>Fabaceae</taxon>
        <taxon>Papilionoideae</taxon>
        <taxon>50 kb inversion clade</taxon>
        <taxon>dalbergioids sensu lato</taxon>
        <taxon>Dalbergieae</taxon>
        <taxon>Pterocarpus clade</taxon>
        <taxon>Stylosanthes</taxon>
    </lineage>
</organism>
<keyword evidence="1" id="KW-0472">Membrane</keyword>
<gene>
    <name evidence="2" type="ORF">PIB30_042397</name>
</gene>
<name>A0ABU6XFJ3_9FABA</name>
<evidence type="ECO:0000313" key="3">
    <source>
        <dbReference type="Proteomes" id="UP001341840"/>
    </source>
</evidence>